<dbReference type="NCBIfam" id="TIGR01640">
    <property type="entry name" value="F_box_assoc_1"/>
    <property type="match status" value="1"/>
</dbReference>
<dbReference type="Pfam" id="PF00646">
    <property type="entry name" value="F-box"/>
    <property type="match status" value="2"/>
</dbReference>
<dbReference type="InterPro" id="IPR050796">
    <property type="entry name" value="SCF_F-box_component"/>
</dbReference>
<dbReference type="PANTHER" id="PTHR31672">
    <property type="entry name" value="BNACNNG10540D PROTEIN"/>
    <property type="match status" value="1"/>
</dbReference>
<evidence type="ECO:0000259" key="1">
    <source>
        <dbReference type="PROSITE" id="PS50181"/>
    </source>
</evidence>
<evidence type="ECO:0000313" key="3">
    <source>
        <dbReference type="Proteomes" id="UP000026962"/>
    </source>
</evidence>
<dbReference type="Pfam" id="PF07734">
    <property type="entry name" value="FBA_1"/>
    <property type="match status" value="1"/>
</dbReference>
<dbReference type="Gramene" id="OPUNC10G12130.1">
    <property type="protein sequence ID" value="OPUNC10G12130.1"/>
    <property type="gene ID" value="OPUNC10G12130"/>
</dbReference>
<keyword evidence="3" id="KW-1185">Reference proteome</keyword>
<dbReference type="EnsemblPlants" id="OPUNC10G12130.1">
    <property type="protein sequence ID" value="OPUNC10G12130.1"/>
    <property type="gene ID" value="OPUNC10G12130"/>
</dbReference>
<dbReference type="InterPro" id="IPR036047">
    <property type="entry name" value="F-box-like_dom_sf"/>
</dbReference>
<dbReference type="Gene3D" id="1.20.1280.50">
    <property type="match status" value="1"/>
</dbReference>
<reference evidence="2" key="2">
    <citation type="submission" date="2018-05" db="EMBL/GenBank/DDBJ databases">
        <title>OpunRS2 (Oryza punctata Reference Sequence Version 2).</title>
        <authorList>
            <person name="Zhang J."/>
            <person name="Kudrna D."/>
            <person name="Lee S."/>
            <person name="Talag J."/>
            <person name="Welchert J."/>
            <person name="Wing R.A."/>
        </authorList>
    </citation>
    <scope>NUCLEOTIDE SEQUENCE [LARGE SCALE GENOMIC DNA]</scope>
</reference>
<proteinExistence type="predicted"/>
<dbReference type="Proteomes" id="UP000026962">
    <property type="component" value="Chromosome 10"/>
</dbReference>
<organism evidence="2">
    <name type="scientific">Oryza punctata</name>
    <name type="common">Red rice</name>
    <dbReference type="NCBI Taxonomy" id="4537"/>
    <lineage>
        <taxon>Eukaryota</taxon>
        <taxon>Viridiplantae</taxon>
        <taxon>Streptophyta</taxon>
        <taxon>Embryophyta</taxon>
        <taxon>Tracheophyta</taxon>
        <taxon>Spermatophyta</taxon>
        <taxon>Magnoliopsida</taxon>
        <taxon>Liliopsida</taxon>
        <taxon>Poales</taxon>
        <taxon>Poaceae</taxon>
        <taxon>BOP clade</taxon>
        <taxon>Oryzoideae</taxon>
        <taxon>Oryzeae</taxon>
        <taxon>Oryzinae</taxon>
        <taxon>Oryza</taxon>
    </lineage>
</organism>
<sequence length="791" mass="86528">MASLPDDVILEIFSHLPARSAARLRAMSRSWRAALSSPSFVDLHLQRANCRTAPPKLFCGPCDDKLMLGDWCLYDLQPGGGGGPGRELVRGGEFGDVLPAPLTKPLRGLVLFTCYGKNGVYVCNPSTGGEALALPDTEMPSKAAFRPSLGPTGPPYYWNVAYGLGYCSAAKEFKVVRIFSEGRYKEMATRCEVFVLDSPAYWRPAAGKPPPPACIVENTGVFLNGSVHFLCRDGGGIVSFNVTDESFGSLPSPPPAAAVDGVADWQIRERMTELDGCLCVFQYASGSDSHGPCHLWLLRHGGDETAQWEKLCCIDPIPWPSCSIVPLCMYGEKILMRTGRSVVFAVDGAGSGGAPEILFRPDEHEATAGEFEDTLFPALGLYEESLVPVGRTVEEIVFSSPATRAWSDVLKWLPARTVSELSVVCKEWRAMVTTDRFIRSHAVHANMAARSPRIRFVMDPIGGAPVDIDRADEMHAPNISAVPFVCSQPCHGLNVGSFSNILDFVCNPIMDYHEELPLVDSDDDYSDDDDDIFYGRIALGYDEEEDDHVVVRLAYTENNPETRSYELQCRMRYVKRQEWSPQPTPPPPRPVASATPAYANGKIYWLVDPALGSPPPTTTTTPTPSACELVALDCRNAVACHYAVLQGPPPPPCSAIGRVSVLRLHGTLCVACSDRDANAIDVWAMNGAASATDAAWSMMYRLELAAHSPEYTSEKTTVMAVDPTSGRILLNTEQSLGYYDPKTGELETIYRVRMMNQEANDGSGACYDGRFCAVVCEESLFWYPVWRAYAQ</sequence>
<dbReference type="eggNOG" id="ENOG502S2YF">
    <property type="taxonomic scope" value="Eukaryota"/>
</dbReference>
<name>A0A0E0M8Y1_ORYPU</name>
<dbReference type="InterPro" id="IPR001810">
    <property type="entry name" value="F-box_dom"/>
</dbReference>
<evidence type="ECO:0000313" key="2">
    <source>
        <dbReference type="EnsemblPlants" id="OPUNC10G12130.1"/>
    </source>
</evidence>
<dbReference type="HOGENOM" id="CLU_011979_3_0_1"/>
<dbReference type="InterPro" id="IPR017451">
    <property type="entry name" value="F-box-assoc_interact_dom"/>
</dbReference>
<dbReference type="PROSITE" id="PS50181">
    <property type="entry name" value="FBOX"/>
    <property type="match status" value="1"/>
</dbReference>
<accession>A0A0E0M8Y1</accession>
<dbReference type="SMART" id="SM00256">
    <property type="entry name" value="FBOX"/>
    <property type="match status" value="2"/>
</dbReference>
<protein>
    <recommendedName>
        <fullName evidence="1">F-box domain-containing protein</fullName>
    </recommendedName>
</protein>
<reference evidence="2" key="1">
    <citation type="submission" date="2015-04" db="UniProtKB">
        <authorList>
            <consortium name="EnsemblPlants"/>
        </authorList>
    </citation>
    <scope>IDENTIFICATION</scope>
</reference>
<feature type="domain" description="F-box" evidence="1">
    <location>
        <begin position="1"/>
        <end position="48"/>
    </location>
</feature>
<dbReference type="InterPro" id="IPR006527">
    <property type="entry name" value="F-box-assoc_dom_typ1"/>
</dbReference>
<dbReference type="OMA" id="CRMRYVK"/>
<dbReference type="PANTHER" id="PTHR31672:SF13">
    <property type="entry name" value="F-BOX PROTEIN CPR30-LIKE"/>
    <property type="match status" value="1"/>
</dbReference>
<dbReference type="AlphaFoldDB" id="A0A0E0M8Y1"/>
<dbReference type="SUPFAM" id="SSF81383">
    <property type="entry name" value="F-box domain"/>
    <property type="match status" value="2"/>
</dbReference>